<dbReference type="Pfam" id="PF22818">
    <property type="entry name" value="ApeI-like"/>
    <property type="match status" value="1"/>
</dbReference>
<proteinExistence type="predicted"/>
<keyword evidence="4" id="KW-1185">Reference proteome</keyword>
<evidence type="ECO:0000313" key="4">
    <source>
        <dbReference type="Proteomes" id="UP000830055"/>
    </source>
</evidence>
<dbReference type="RefSeq" id="WP_284153386.1">
    <property type="nucleotide sequence ID" value="NZ_AP025516.1"/>
</dbReference>
<evidence type="ECO:0000313" key="3">
    <source>
        <dbReference type="EMBL" id="BDD86294.1"/>
    </source>
</evidence>
<dbReference type="Gene3D" id="3.10.129.10">
    <property type="entry name" value="Hotdog Thioesterase"/>
    <property type="match status" value="1"/>
</dbReference>
<feature type="domain" description="ApeI dehydratase-like" evidence="2">
    <location>
        <begin position="6"/>
        <end position="103"/>
    </location>
</feature>
<name>A0ABN6M4S7_9BACT</name>
<dbReference type="EMBL" id="AP025516">
    <property type="protein sequence ID" value="BDD86294.1"/>
    <property type="molecule type" value="Genomic_DNA"/>
</dbReference>
<evidence type="ECO:0000259" key="2">
    <source>
        <dbReference type="Pfam" id="PF22818"/>
    </source>
</evidence>
<dbReference type="InterPro" id="IPR029069">
    <property type="entry name" value="HotDog_dom_sf"/>
</dbReference>
<dbReference type="PIRSF" id="PIRSF030962">
    <property type="entry name" value="Dehydrase_ECs4332_prd"/>
    <property type="match status" value="1"/>
</dbReference>
<organism evidence="3 4">
    <name type="scientific">Desulfofustis limnaeus</name>
    <dbReference type="NCBI Taxonomy" id="2740163"/>
    <lineage>
        <taxon>Bacteria</taxon>
        <taxon>Pseudomonadati</taxon>
        <taxon>Thermodesulfobacteriota</taxon>
        <taxon>Desulfobulbia</taxon>
        <taxon>Desulfobulbales</taxon>
        <taxon>Desulfocapsaceae</taxon>
        <taxon>Desulfofustis</taxon>
    </lineage>
</organism>
<accession>A0ABN6M4S7</accession>
<reference evidence="3 4" key="1">
    <citation type="submission" date="2022-01" db="EMBL/GenBank/DDBJ databases">
        <title>Desulfofustis limnae sp. nov., a novel mesophilic sulfate-reducing bacterium isolated from marsh soil.</title>
        <authorList>
            <person name="Watanabe M."/>
            <person name="Takahashi A."/>
            <person name="Kojima H."/>
            <person name="Fukui M."/>
        </authorList>
    </citation>
    <scope>NUCLEOTIDE SEQUENCE [LARGE SCALE GENOMIC DNA]</scope>
    <source>
        <strain evidence="3 4">PPLL</strain>
    </source>
</reference>
<dbReference type="Proteomes" id="UP000830055">
    <property type="component" value="Chromosome"/>
</dbReference>
<keyword evidence="1" id="KW-0456">Lyase</keyword>
<evidence type="ECO:0000256" key="1">
    <source>
        <dbReference type="ARBA" id="ARBA00023239"/>
    </source>
</evidence>
<dbReference type="SUPFAM" id="SSF54637">
    <property type="entry name" value="Thioesterase/thiol ester dehydrase-isomerase"/>
    <property type="match status" value="1"/>
</dbReference>
<dbReference type="InterPro" id="IPR054545">
    <property type="entry name" value="ApeI-like"/>
</dbReference>
<dbReference type="PANTHER" id="PTHR30272:SF1">
    <property type="entry name" value="3-HYDROXYACYL-[ACYL-CARRIER-PROTEIN] DEHYDRATASE"/>
    <property type="match status" value="1"/>
</dbReference>
<gene>
    <name evidence="3" type="ORF">DPPLL_06590</name>
</gene>
<dbReference type="PANTHER" id="PTHR30272">
    <property type="entry name" value="3-HYDROXYACYL-[ACYL-CARRIER-PROTEIN] DEHYDRATASE"/>
    <property type="match status" value="1"/>
</dbReference>
<dbReference type="InterPro" id="IPR013114">
    <property type="entry name" value="FabA_FabZ"/>
</dbReference>
<protein>
    <recommendedName>
        <fullName evidence="2">ApeI dehydratase-like domain-containing protein</fullName>
    </recommendedName>
</protein>
<sequence length="114" mass="12361">MLSTQRRGAEEISATVTVAADSPWFAGHFPEKPILPGIAQVAMASDLVSILRQEKMLVNGLNRVKFRRPVGPGEVLHIRVVSDTARNSFLFQITSDEQPVSSGALTFITTQAAL</sequence>
<dbReference type="InterPro" id="IPR016962">
    <property type="entry name" value="Dehydrase_ECs4332_prd"/>
</dbReference>